<dbReference type="VEuPathDB" id="FungiDB:BD410DRAFT_831965"/>
<dbReference type="EMBL" id="ML170239">
    <property type="protein sequence ID" value="TDL16597.1"/>
    <property type="molecule type" value="Genomic_DNA"/>
</dbReference>
<accession>A0A4Y7PMG2</accession>
<organism evidence="1 2">
    <name type="scientific">Rickenella mellea</name>
    <dbReference type="NCBI Taxonomy" id="50990"/>
    <lineage>
        <taxon>Eukaryota</taxon>
        <taxon>Fungi</taxon>
        <taxon>Dikarya</taxon>
        <taxon>Basidiomycota</taxon>
        <taxon>Agaricomycotina</taxon>
        <taxon>Agaricomycetes</taxon>
        <taxon>Hymenochaetales</taxon>
        <taxon>Rickenellaceae</taxon>
        <taxon>Rickenella</taxon>
    </lineage>
</organism>
<reference evidence="1 2" key="1">
    <citation type="submission" date="2018-06" db="EMBL/GenBank/DDBJ databases">
        <title>A transcriptomic atlas of mushroom development highlights an independent origin of complex multicellularity.</title>
        <authorList>
            <consortium name="DOE Joint Genome Institute"/>
            <person name="Krizsan K."/>
            <person name="Almasi E."/>
            <person name="Merenyi Z."/>
            <person name="Sahu N."/>
            <person name="Viragh M."/>
            <person name="Koszo T."/>
            <person name="Mondo S."/>
            <person name="Kiss B."/>
            <person name="Balint B."/>
            <person name="Kues U."/>
            <person name="Barry K."/>
            <person name="Hegedus J.C."/>
            <person name="Henrissat B."/>
            <person name="Johnson J."/>
            <person name="Lipzen A."/>
            <person name="Ohm R."/>
            <person name="Nagy I."/>
            <person name="Pangilinan J."/>
            <person name="Yan J."/>
            <person name="Xiong Y."/>
            <person name="Grigoriev I.V."/>
            <person name="Hibbett D.S."/>
            <person name="Nagy L.G."/>
        </authorList>
    </citation>
    <scope>NUCLEOTIDE SEQUENCE [LARGE SCALE GENOMIC DNA]</scope>
    <source>
        <strain evidence="1 2">SZMC22713</strain>
    </source>
</reference>
<name>A0A4Y7PMG2_9AGAM</name>
<evidence type="ECO:0000313" key="2">
    <source>
        <dbReference type="Proteomes" id="UP000294933"/>
    </source>
</evidence>
<keyword evidence="2" id="KW-1185">Reference proteome</keyword>
<proteinExistence type="predicted"/>
<sequence length="331" mass="36451">MGGTILATSETVSSRLSYVDAVLNIDESWTSCLVISVCQGLGWRGVPWEITASYNPCPGSTRSATRICSWPLNPTVTKVPSVVETNQLRRMVHASGGGCAGRGGRRRLMDVFSFEVVMGGSLVHRDLGTELVKGCSTQAQPCDTASASALLSTLLALPANFAQNRHHNRTCNHNNSSKLASARRVPYPEPLRGRCFSLSWILSMEGGRDRGWVFWLLRCQFERTSDREHARRKRYKYLDDPFASGARGEAEEGGYRSQRTDVDDALHGRRGIDQGLFVYGKMEDLTGRPQSLPVLDSAEVDETSDDFATVQDSCLRYTRVTGISLGGPLWP</sequence>
<evidence type="ECO:0000313" key="1">
    <source>
        <dbReference type="EMBL" id="TDL16597.1"/>
    </source>
</evidence>
<dbReference type="AlphaFoldDB" id="A0A4Y7PMG2"/>
<protein>
    <submittedName>
        <fullName evidence="1">Uncharacterized protein</fullName>
    </submittedName>
</protein>
<gene>
    <name evidence="1" type="ORF">BD410DRAFT_831965</name>
</gene>
<dbReference type="Proteomes" id="UP000294933">
    <property type="component" value="Unassembled WGS sequence"/>
</dbReference>